<dbReference type="InterPro" id="IPR037695">
    <property type="entry name" value="IQUB"/>
</dbReference>
<evidence type="ECO:0000313" key="4">
    <source>
        <dbReference type="EMBL" id="KAK2177099.1"/>
    </source>
</evidence>
<dbReference type="GO" id="GO:0060271">
    <property type="term" value="P:cilium assembly"/>
    <property type="evidence" value="ECO:0007669"/>
    <property type="project" value="TreeGrafter"/>
</dbReference>
<feature type="compositionally biased region" description="Low complexity" evidence="2">
    <location>
        <begin position="25"/>
        <end position="35"/>
    </location>
</feature>
<evidence type="ECO:0000313" key="5">
    <source>
        <dbReference type="Proteomes" id="UP001209878"/>
    </source>
</evidence>
<name>A0AAD9NRS6_RIDPI</name>
<organism evidence="4 5">
    <name type="scientific">Ridgeia piscesae</name>
    <name type="common">Tubeworm</name>
    <dbReference type="NCBI Taxonomy" id="27915"/>
    <lineage>
        <taxon>Eukaryota</taxon>
        <taxon>Metazoa</taxon>
        <taxon>Spiralia</taxon>
        <taxon>Lophotrochozoa</taxon>
        <taxon>Annelida</taxon>
        <taxon>Polychaeta</taxon>
        <taxon>Sedentaria</taxon>
        <taxon>Canalipalpata</taxon>
        <taxon>Sabellida</taxon>
        <taxon>Siboglinidae</taxon>
        <taxon>Ridgeia</taxon>
    </lineage>
</organism>
<dbReference type="Gene3D" id="3.10.20.90">
    <property type="entry name" value="Phosphatidylinositol 3-kinase Catalytic Subunit, Chain A, domain 1"/>
    <property type="match status" value="1"/>
</dbReference>
<comment type="caution">
    <text evidence="4">The sequence shown here is derived from an EMBL/GenBank/DDBJ whole genome shotgun (WGS) entry which is preliminary data.</text>
</comment>
<feature type="region of interest" description="Disordered" evidence="2">
    <location>
        <begin position="1"/>
        <end position="171"/>
    </location>
</feature>
<dbReference type="InterPro" id="IPR000626">
    <property type="entry name" value="Ubiquitin-like_dom"/>
</dbReference>
<dbReference type="InterPro" id="IPR029071">
    <property type="entry name" value="Ubiquitin-like_domsf"/>
</dbReference>
<feature type="region of interest" description="Disordered" evidence="2">
    <location>
        <begin position="963"/>
        <end position="990"/>
    </location>
</feature>
<dbReference type="AlphaFoldDB" id="A0AAD9NRS6"/>
<dbReference type="Pfam" id="PF25805">
    <property type="entry name" value="IQUB"/>
    <property type="match status" value="1"/>
</dbReference>
<dbReference type="PROSITE" id="PS50096">
    <property type="entry name" value="IQ"/>
    <property type="match status" value="1"/>
</dbReference>
<dbReference type="Proteomes" id="UP001209878">
    <property type="component" value="Unassembled WGS sequence"/>
</dbReference>
<feature type="region of interest" description="Disordered" evidence="2">
    <location>
        <begin position="186"/>
        <end position="314"/>
    </location>
</feature>
<dbReference type="GO" id="GO:0031514">
    <property type="term" value="C:motile cilium"/>
    <property type="evidence" value="ECO:0007669"/>
    <property type="project" value="TreeGrafter"/>
</dbReference>
<feature type="compositionally biased region" description="Basic and acidic residues" evidence="2">
    <location>
        <begin position="304"/>
        <end position="314"/>
    </location>
</feature>
<dbReference type="GO" id="GO:0001669">
    <property type="term" value="C:acrosomal vesicle"/>
    <property type="evidence" value="ECO:0007669"/>
    <property type="project" value="TreeGrafter"/>
</dbReference>
<dbReference type="PANTHER" id="PTHR21074:SF0">
    <property type="entry name" value="IQ AND UBIQUITIN-LIKE DOMAIN-CONTAINING PROTEIN"/>
    <property type="match status" value="1"/>
</dbReference>
<dbReference type="PANTHER" id="PTHR21074">
    <property type="entry name" value="IQ AND UBIQUITIN-LIKE DOMAIN-CONTAINING PROTEIN"/>
    <property type="match status" value="1"/>
</dbReference>
<dbReference type="CDD" id="cd17061">
    <property type="entry name" value="Ubl_IQUB"/>
    <property type="match status" value="1"/>
</dbReference>
<dbReference type="SMART" id="SM00213">
    <property type="entry name" value="UBQ"/>
    <property type="match status" value="1"/>
</dbReference>
<keyword evidence="5" id="KW-1185">Reference proteome</keyword>
<evidence type="ECO:0000256" key="1">
    <source>
        <dbReference type="SAM" id="Coils"/>
    </source>
</evidence>
<feature type="domain" description="Ubiquitin-like" evidence="3">
    <location>
        <begin position="318"/>
        <end position="396"/>
    </location>
</feature>
<dbReference type="SUPFAM" id="SSF54236">
    <property type="entry name" value="Ubiquitin-like"/>
    <property type="match status" value="1"/>
</dbReference>
<feature type="compositionally biased region" description="Acidic residues" evidence="2">
    <location>
        <begin position="242"/>
        <end position="263"/>
    </location>
</feature>
<dbReference type="InterPro" id="IPR057887">
    <property type="entry name" value="IQUB_helical"/>
</dbReference>
<evidence type="ECO:0000259" key="3">
    <source>
        <dbReference type="PROSITE" id="PS50053"/>
    </source>
</evidence>
<dbReference type="GO" id="GO:0030317">
    <property type="term" value="P:flagellated sperm motility"/>
    <property type="evidence" value="ECO:0007669"/>
    <property type="project" value="TreeGrafter"/>
</dbReference>
<dbReference type="Pfam" id="PF00240">
    <property type="entry name" value="ubiquitin"/>
    <property type="match status" value="1"/>
</dbReference>
<dbReference type="EMBL" id="JAODUO010000619">
    <property type="protein sequence ID" value="KAK2177099.1"/>
    <property type="molecule type" value="Genomic_DNA"/>
</dbReference>
<feature type="compositionally biased region" description="Low complexity" evidence="2">
    <location>
        <begin position="161"/>
        <end position="171"/>
    </location>
</feature>
<accession>A0AAD9NRS6</accession>
<feature type="coiled-coil region" evidence="1">
    <location>
        <begin position="559"/>
        <end position="587"/>
    </location>
</feature>
<reference evidence="4" key="1">
    <citation type="journal article" date="2023" name="Mol. Biol. Evol.">
        <title>Third-Generation Sequencing Reveals the Adaptive Role of the Epigenome in Three Deep-Sea Polychaetes.</title>
        <authorList>
            <person name="Perez M."/>
            <person name="Aroh O."/>
            <person name="Sun Y."/>
            <person name="Lan Y."/>
            <person name="Juniper S.K."/>
            <person name="Young C.R."/>
            <person name="Angers B."/>
            <person name="Qian P.Y."/>
        </authorList>
    </citation>
    <scope>NUCLEOTIDE SEQUENCE</scope>
    <source>
        <strain evidence="4">R07B-5</strain>
    </source>
</reference>
<feature type="compositionally biased region" description="Acidic residues" evidence="2">
    <location>
        <begin position="286"/>
        <end position="303"/>
    </location>
</feature>
<feature type="compositionally biased region" description="Acidic residues" evidence="2">
    <location>
        <begin position="65"/>
        <end position="85"/>
    </location>
</feature>
<sequence>MSDREEETNSPEHITHDYGTQTSIAVNNENQNANADGDENEAAAAEEITEEAADVVAEGQGGEDAPVEDQPQEAEAPVEGEATTEEEVKTEEKTEEEGEKTEEIPAAETTGGEGQEGTEEKPDEEAPVVEGTEGGEQKESASQEGEGEQPPGQEDAPPLDQSAEVVAEQSVEVAADKSVEVVTDQSMGWIAKDQPAGEQSQEEAGEHPLEVMEEQPPEDAGEKTEQPTEPPQESSEEKPQESMEEQPVEEEKPEEQPPEETQEAPEQPPEQPPVAVDILSVPKMDDGDDAEEGDAEDEDEEKEMADHVPDQQDYYKDATATVKFVLMPSGQVATQRCRLSETLGELKEQFSEELKLPASMILLLYNGKNIANDVTLAGLGVGPTAMVQLEMQSADPINNPIKQFPPRQEYHMPDVITVRVQAEDGVNYKDVVVEIERCTKHKPFLGGFRHRVTGSEFHNASAQTIKKPKPATGKVLYCRDTQTIEERHLTQQTTNDMSTQMTKVGVYVTTGSDKLLVPQKYTTADEREKFILEQVVMLQKYYRRWLARKYVQKVRLDTERRLEWERQEELRKKNEKEERIRREFERRMNPKTREDFDLLYHALEKWRQEEVENINKTLQGAERKAALCQLLEQETELIASIGRHKIDSDAENRVLRIQRFLSKAAAPKRWKGFDGRQMEMMTPYSIRAEELKEIYNSINMKYLTQDERLDVLLTLKHTVKEHDCKLTQDIIELIDREADLLMRGVRETNLDGLRRRISTLFLQYLKTPTFNPRIAKLLKVPQDPSVLRQNIYFCPSCEQYLQSTEFQLSSNSRVVGNCRNCNKIDNDARVRQDYSHYRFMLRQLRREEEAYGDDSKIAFLMQEKDLRYLVENVWNSQSILSAWEDLYDLVLVRWDRFTEWSPWNCILLTKEEASAHNQLANLTEAYGSTFMHKVEHKHTLARSYFSRLPGMAELLRRACEKKTQASEQQSVQGKGLATKSTRPAKPTKAY</sequence>
<proteinExistence type="predicted"/>
<gene>
    <name evidence="4" type="ORF">NP493_619g06048</name>
</gene>
<evidence type="ECO:0000256" key="2">
    <source>
        <dbReference type="SAM" id="MobiDB-lite"/>
    </source>
</evidence>
<keyword evidence="1" id="KW-0175">Coiled coil</keyword>
<dbReference type="PROSITE" id="PS50053">
    <property type="entry name" value="UBIQUITIN_2"/>
    <property type="match status" value="1"/>
</dbReference>
<protein>
    <recommendedName>
        <fullName evidence="3">Ubiquitin-like domain-containing protein</fullName>
    </recommendedName>
</protein>